<evidence type="ECO:0000256" key="3">
    <source>
        <dbReference type="ARBA" id="ARBA00029454"/>
    </source>
</evidence>
<dbReference type="Proteomes" id="UP000246702">
    <property type="component" value="Unassembled WGS sequence"/>
</dbReference>
<dbReference type="PROSITE" id="PS00455">
    <property type="entry name" value="AMP_BINDING"/>
    <property type="match status" value="1"/>
</dbReference>
<evidence type="ECO:0000256" key="1">
    <source>
        <dbReference type="ARBA" id="ARBA00022450"/>
    </source>
</evidence>
<comment type="caution">
    <text evidence="5">The sequence shown here is derived from an EMBL/GenBank/DDBJ whole genome shotgun (WGS) entry which is preliminary data.</text>
</comment>
<dbReference type="CDD" id="cd05235">
    <property type="entry name" value="SDR_e1"/>
    <property type="match status" value="1"/>
</dbReference>
<dbReference type="AlphaFoldDB" id="A0A317WB57"/>
<dbReference type="SUPFAM" id="SSF51735">
    <property type="entry name" value="NAD(P)-binding Rossmann-fold domains"/>
    <property type="match status" value="1"/>
</dbReference>
<dbReference type="GeneID" id="37112206"/>
<dbReference type="OrthoDB" id="4405880at2759"/>
<dbReference type="Pfam" id="PF07993">
    <property type="entry name" value="NAD_binding_4"/>
    <property type="match status" value="1"/>
</dbReference>
<dbReference type="GO" id="GO:0031177">
    <property type="term" value="F:phosphopantetheine binding"/>
    <property type="evidence" value="ECO:0007669"/>
    <property type="project" value="InterPro"/>
</dbReference>
<keyword evidence="6" id="KW-1185">Reference proteome</keyword>
<comment type="similarity">
    <text evidence="3">Belongs to the NRP synthetase family.</text>
</comment>
<proteinExistence type="inferred from homology"/>
<dbReference type="InterPro" id="IPR036736">
    <property type="entry name" value="ACP-like_sf"/>
</dbReference>
<dbReference type="InterPro" id="IPR042099">
    <property type="entry name" value="ANL_N_sf"/>
</dbReference>
<dbReference type="SUPFAM" id="SSF47336">
    <property type="entry name" value="ACP-like"/>
    <property type="match status" value="1"/>
</dbReference>
<dbReference type="PANTHER" id="PTHR44845:SF6">
    <property type="entry name" value="BETA-ALANINE-ACTIVATING ENZYME"/>
    <property type="match status" value="1"/>
</dbReference>
<dbReference type="STRING" id="1450535.A0A317WB57"/>
<dbReference type="InterPro" id="IPR000873">
    <property type="entry name" value="AMP-dep_synth/lig_dom"/>
</dbReference>
<name>A0A317WB57_9EURO</name>
<dbReference type="SUPFAM" id="SSF56801">
    <property type="entry name" value="Acetyl-CoA synthetase-like"/>
    <property type="match status" value="1"/>
</dbReference>
<keyword evidence="2" id="KW-0597">Phosphoprotein</keyword>
<dbReference type="InterPro" id="IPR013120">
    <property type="entry name" value="FAR_NAD-bd"/>
</dbReference>
<dbReference type="PROSITE" id="PS50075">
    <property type="entry name" value="CARRIER"/>
    <property type="match status" value="1"/>
</dbReference>
<dbReference type="InterPro" id="IPR020845">
    <property type="entry name" value="AMP-binding_CS"/>
</dbReference>
<dbReference type="Gene3D" id="1.10.1200.10">
    <property type="entry name" value="ACP-like"/>
    <property type="match status" value="1"/>
</dbReference>
<dbReference type="Gene3D" id="3.30.300.30">
    <property type="match status" value="1"/>
</dbReference>
<dbReference type="PANTHER" id="PTHR44845">
    <property type="entry name" value="CARRIER DOMAIN-CONTAINING PROTEIN"/>
    <property type="match status" value="1"/>
</dbReference>
<gene>
    <name evidence="5" type="ORF">BO94DRAFT_519247</name>
</gene>
<accession>A0A317WB57</accession>
<dbReference type="Gene3D" id="3.40.50.720">
    <property type="entry name" value="NAD(P)-binding Rossmann-like Domain"/>
    <property type="match status" value="1"/>
</dbReference>
<dbReference type="InterPro" id="IPR036291">
    <property type="entry name" value="NAD(P)-bd_dom_sf"/>
</dbReference>
<feature type="domain" description="Carrier" evidence="4">
    <location>
        <begin position="529"/>
        <end position="606"/>
    </location>
</feature>
<keyword evidence="1" id="KW-0596">Phosphopantetheine</keyword>
<organism evidence="5 6">
    <name type="scientific">Aspergillus sclerotioniger CBS 115572</name>
    <dbReference type="NCBI Taxonomy" id="1450535"/>
    <lineage>
        <taxon>Eukaryota</taxon>
        <taxon>Fungi</taxon>
        <taxon>Dikarya</taxon>
        <taxon>Ascomycota</taxon>
        <taxon>Pezizomycotina</taxon>
        <taxon>Eurotiomycetes</taxon>
        <taxon>Eurotiomycetidae</taxon>
        <taxon>Eurotiales</taxon>
        <taxon>Aspergillaceae</taxon>
        <taxon>Aspergillus</taxon>
        <taxon>Aspergillus subgen. Circumdati</taxon>
    </lineage>
</organism>
<dbReference type="InterPro" id="IPR045851">
    <property type="entry name" value="AMP-bd_C_sf"/>
</dbReference>
<evidence type="ECO:0000313" key="5">
    <source>
        <dbReference type="EMBL" id="PWY83724.1"/>
    </source>
</evidence>
<dbReference type="InterPro" id="IPR025110">
    <property type="entry name" value="AMP-bd_C"/>
</dbReference>
<dbReference type="Pfam" id="PF13193">
    <property type="entry name" value="AMP-binding_C"/>
    <property type="match status" value="1"/>
</dbReference>
<protein>
    <submittedName>
        <fullName evidence="5">Non-ribosomal peptide synthetase</fullName>
    </submittedName>
</protein>
<evidence type="ECO:0000256" key="2">
    <source>
        <dbReference type="ARBA" id="ARBA00022553"/>
    </source>
</evidence>
<dbReference type="InterPro" id="IPR009081">
    <property type="entry name" value="PP-bd_ACP"/>
</dbReference>
<dbReference type="Pfam" id="PF00501">
    <property type="entry name" value="AMP-binding"/>
    <property type="match status" value="1"/>
</dbReference>
<dbReference type="InterPro" id="IPR010080">
    <property type="entry name" value="Thioester_reductase-like_dom"/>
</dbReference>
<dbReference type="Pfam" id="PF00550">
    <property type="entry name" value="PP-binding"/>
    <property type="match status" value="1"/>
</dbReference>
<dbReference type="EMBL" id="MSFK01000018">
    <property type="protein sequence ID" value="PWY83724.1"/>
    <property type="molecule type" value="Genomic_DNA"/>
</dbReference>
<dbReference type="RefSeq" id="XP_025466192.1">
    <property type="nucleotide sequence ID" value="XM_025610063.1"/>
</dbReference>
<dbReference type="NCBIfam" id="TIGR01746">
    <property type="entry name" value="Thioester-redct"/>
    <property type="match status" value="1"/>
</dbReference>
<reference evidence="5 6" key="1">
    <citation type="submission" date="2016-12" db="EMBL/GenBank/DDBJ databases">
        <title>The genomes of Aspergillus section Nigri reveals drivers in fungal speciation.</title>
        <authorList>
            <consortium name="DOE Joint Genome Institute"/>
            <person name="Vesth T.C."/>
            <person name="Nybo J."/>
            <person name="Theobald S."/>
            <person name="Brandl J."/>
            <person name="Frisvad J.C."/>
            <person name="Nielsen K.F."/>
            <person name="Lyhne E.K."/>
            <person name="Kogle M.E."/>
            <person name="Kuo A."/>
            <person name="Riley R."/>
            <person name="Clum A."/>
            <person name="Nolan M."/>
            <person name="Lipzen A."/>
            <person name="Salamov A."/>
            <person name="Henrissat B."/>
            <person name="Wiebenga A."/>
            <person name="De Vries R.P."/>
            <person name="Grigoriev I.V."/>
            <person name="Mortensen U.H."/>
            <person name="Andersen M.R."/>
            <person name="Baker S.E."/>
        </authorList>
    </citation>
    <scope>NUCLEOTIDE SEQUENCE [LARGE SCALE GENOMIC DNA]</scope>
    <source>
        <strain evidence="5 6">CBS 115572</strain>
    </source>
</reference>
<sequence>MPPSLASLAGDGDVQGLGIGPLAFRKALFMGNADAIIDGDYTMSYAELNDKALQLASELYHRGIEVEEPVGILSRPGINHITAQLAVAYVGGSSVLLNAAHSDTYLGERLAQINASWVIVDVEHRERLPDYQTIVHLHQSSTSNVPDQLQMPITSGAHQRSHVIYTSGTTGKPKAVQILSRGLINLATDPDCPILPFSRVAQASNVSFDASVLEIWAALLQGATLVITRKELLLDAEMFEAHLKKYTPAYLYLNAALMATVSAQILTIFSHVGTLMVGGEVVSKEAVRHILQNGPPKQFLHVYGPTESSIWVTRHTLNIADTFLDSLPLGKPLHNVELLILDDNGNPAGKNTVGELFVGGAGLSAGYFNDEINNTKAFVTLKSGFNEPKGFYRTGDLVQAKDDGSIFFVGRKDHQVKIAGHRVELEVIEQTLVQTGFLLEAVAMKVQPPKLDLGALLVAYVVPKPGVVTDKATVTQAFKKFGPELMVPRLEFVDTLPLTANGKIDRTLLTKLYLERFAGAEAMESAVIQQPQTPEEQLAGIWASILGMPSKNIRPQDDFFALGGTSLQVATMISDIRKTFGIKIPTTFPYQHPKLADFTQLLQEGGSAIARVNERDLWVRDAELGKDIFPLVGPVTDWQSDGSVFITGAAGFVGSALLAALIKMPHVREVICLVRAANDDAALGRLEATFTKYGHTSAISHPKINAIAGNLTDANLGLGEKGFASLAARAGVIFHVGAHMNFTVPYHTVRPTNVGGTLAILRLATTTKQKQVHHISSIAVYGCARGFLGTAESYEDGDLERSVSALEYDIGYSQSKWVAENIVWNASRNGVPVAVYRLGAVLCNSQNGATNPNDYVTRIMKGCIRMGSYPILERHRFDFVSLEFIISSILHIAATPGNLGHGYNLVTPDQDPSVSIMELFATLNKIIPFPLKPMDYDEWTSRFTFARDDPLTPFMPLLQEQVYDNLTRWQIESDPTMYRNDNLKRALKTKPEIWGTNPNLKEMMHGCLDSWIN</sequence>
<dbReference type="CDD" id="cd05930">
    <property type="entry name" value="A_NRPS"/>
    <property type="match status" value="1"/>
</dbReference>
<dbReference type="InterPro" id="IPR020806">
    <property type="entry name" value="PKS_PP-bd"/>
</dbReference>
<dbReference type="Gene3D" id="3.40.50.12780">
    <property type="entry name" value="N-terminal domain of ligase-like"/>
    <property type="match status" value="1"/>
</dbReference>
<evidence type="ECO:0000313" key="6">
    <source>
        <dbReference type="Proteomes" id="UP000246702"/>
    </source>
</evidence>
<evidence type="ECO:0000259" key="4">
    <source>
        <dbReference type="PROSITE" id="PS50075"/>
    </source>
</evidence>
<dbReference type="SMART" id="SM00823">
    <property type="entry name" value="PKS_PP"/>
    <property type="match status" value="1"/>
</dbReference>